<proteinExistence type="predicted"/>
<dbReference type="Proteomes" id="UP000034516">
    <property type="component" value="Unassembled WGS sequence"/>
</dbReference>
<dbReference type="AlphaFoldDB" id="A0A0G1BAZ1"/>
<evidence type="ECO:0008006" key="3">
    <source>
        <dbReference type="Google" id="ProtNLM"/>
    </source>
</evidence>
<accession>A0A0G1BAZ1</accession>
<organism evidence="1 2">
    <name type="scientific">Candidatus Kuenenbacteria bacterium GW2011_GWA2_42_15</name>
    <dbReference type="NCBI Taxonomy" id="1618677"/>
    <lineage>
        <taxon>Bacteria</taxon>
        <taxon>Candidatus Kueneniibacteriota</taxon>
    </lineage>
</organism>
<evidence type="ECO:0000313" key="1">
    <source>
        <dbReference type="EMBL" id="KKS43521.1"/>
    </source>
</evidence>
<evidence type="ECO:0000313" key="2">
    <source>
        <dbReference type="Proteomes" id="UP000034516"/>
    </source>
</evidence>
<protein>
    <recommendedName>
        <fullName evidence="3">Restriction endonuclease</fullName>
    </recommendedName>
</protein>
<gene>
    <name evidence="1" type="ORF">UV02_C0002G0022</name>
</gene>
<sequence>MDKKNLNKKLDEWIKELPQESRESLLAHLSGLKSTYPFNEYEYRLMYLLDKKIITFQEYEKLRNDYVGSNIYLEFYGLATRAFGVRAEDCLIDIDGRFKKASKKNIELKKLDPDFKGEYDLYLSDNKKFIKVEVKSSRATNSKERKPFESKASYYKSLGKEPLWMNFQQIKLDIADVFVFVGMWVDKILYWVLTNEEIKKHPLRSHQHRGGIEYQIGITDKNFNDFKKFLVEPSQLINAIKRKSK</sequence>
<dbReference type="EMBL" id="LCCW01000002">
    <property type="protein sequence ID" value="KKS43521.1"/>
    <property type="molecule type" value="Genomic_DNA"/>
</dbReference>
<name>A0A0G1BAZ1_9BACT</name>
<reference evidence="1 2" key="1">
    <citation type="journal article" date="2015" name="Nature">
        <title>rRNA introns, odd ribosomes, and small enigmatic genomes across a large radiation of phyla.</title>
        <authorList>
            <person name="Brown C.T."/>
            <person name="Hug L.A."/>
            <person name="Thomas B.C."/>
            <person name="Sharon I."/>
            <person name="Castelle C.J."/>
            <person name="Singh A."/>
            <person name="Wilkins M.J."/>
            <person name="Williams K.H."/>
            <person name="Banfield J.F."/>
        </authorList>
    </citation>
    <scope>NUCLEOTIDE SEQUENCE [LARGE SCALE GENOMIC DNA]</scope>
</reference>
<comment type="caution">
    <text evidence="1">The sequence shown here is derived from an EMBL/GenBank/DDBJ whole genome shotgun (WGS) entry which is preliminary data.</text>
</comment>